<organism evidence="2 3">
    <name type="scientific">Phtheirospermum japonicum</name>
    <dbReference type="NCBI Taxonomy" id="374723"/>
    <lineage>
        <taxon>Eukaryota</taxon>
        <taxon>Viridiplantae</taxon>
        <taxon>Streptophyta</taxon>
        <taxon>Embryophyta</taxon>
        <taxon>Tracheophyta</taxon>
        <taxon>Spermatophyta</taxon>
        <taxon>Magnoliopsida</taxon>
        <taxon>eudicotyledons</taxon>
        <taxon>Gunneridae</taxon>
        <taxon>Pentapetalae</taxon>
        <taxon>asterids</taxon>
        <taxon>lamiids</taxon>
        <taxon>Lamiales</taxon>
        <taxon>Orobanchaceae</taxon>
        <taxon>Orobanchaceae incertae sedis</taxon>
        <taxon>Phtheirospermum</taxon>
    </lineage>
</organism>
<reference evidence="2" key="1">
    <citation type="submission" date="2020-07" db="EMBL/GenBank/DDBJ databases">
        <title>Ethylene signaling mediates host invasion by parasitic plants.</title>
        <authorList>
            <person name="Yoshida S."/>
        </authorList>
    </citation>
    <scope>NUCLEOTIDE SEQUENCE</scope>
    <source>
        <strain evidence="2">Okayama</strain>
    </source>
</reference>
<evidence type="ECO:0000256" key="1">
    <source>
        <dbReference type="SAM" id="MobiDB-lite"/>
    </source>
</evidence>
<keyword evidence="3" id="KW-1185">Reference proteome</keyword>
<feature type="compositionally biased region" description="Basic and acidic residues" evidence="1">
    <location>
        <begin position="7"/>
        <end position="17"/>
    </location>
</feature>
<feature type="region of interest" description="Disordered" evidence="1">
    <location>
        <begin position="1"/>
        <end position="49"/>
    </location>
</feature>
<comment type="caution">
    <text evidence="2">The sequence shown here is derived from an EMBL/GenBank/DDBJ whole genome shotgun (WGS) entry which is preliminary data.</text>
</comment>
<dbReference type="AlphaFoldDB" id="A0A830B9C8"/>
<dbReference type="Pfam" id="PF03004">
    <property type="entry name" value="Transposase_24"/>
    <property type="match status" value="1"/>
</dbReference>
<dbReference type="Proteomes" id="UP000653305">
    <property type="component" value="Unassembled WGS sequence"/>
</dbReference>
<sequence>MNYHMQKINEKKSESSKKKTKKNRYTMGPIAFARKRHEMEQAEGKPPSPALMYMETRKRTPGKNYNTSEVNIDQIEFKDQELLGSCSKKVKGHSNSSVIIPDEFLHPYRDEIVKDTIVGVLKMFEHLPSDVLAPIASSFENRLGVPESATNVINGQSSREISYTELYR</sequence>
<dbReference type="InterPro" id="IPR004252">
    <property type="entry name" value="Probable_transposase_24"/>
</dbReference>
<protein>
    <submittedName>
        <fullName evidence="2">Uncharacterized protein</fullName>
    </submittedName>
</protein>
<proteinExistence type="predicted"/>
<dbReference type="OrthoDB" id="923095at2759"/>
<gene>
    <name evidence="2" type="ORF">PHJA_000505000</name>
</gene>
<accession>A0A830B9C8</accession>
<evidence type="ECO:0000313" key="2">
    <source>
        <dbReference type="EMBL" id="GFP83616.1"/>
    </source>
</evidence>
<name>A0A830B9C8_9LAMI</name>
<evidence type="ECO:0000313" key="3">
    <source>
        <dbReference type="Proteomes" id="UP000653305"/>
    </source>
</evidence>
<dbReference type="EMBL" id="BMAC01000066">
    <property type="protein sequence ID" value="GFP83616.1"/>
    <property type="molecule type" value="Genomic_DNA"/>
</dbReference>